<feature type="region of interest" description="Disordered" evidence="1">
    <location>
        <begin position="16"/>
        <end position="100"/>
    </location>
</feature>
<keyword evidence="3" id="KW-1185">Reference proteome</keyword>
<evidence type="ECO:0000256" key="1">
    <source>
        <dbReference type="SAM" id="MobiDB-lite"/>
    </source>
</evidence>
<gene>
    <name evidence="2" type="ORF">H2200_000897</name>
</gene>
<protein>
    <submittedName>
        <fullName evidence="2">Uncharacterized protein</fullName>
    </submittedName>
</protein>
<evidence type="ECO:0000313" key="3">
    <source>
        <dbReference type="Proteomes" id="UP001172673"/>
    </source>
</evidence>
<proteinExistence type="predicted"/>
<reference evidence="2" key="1">
    <citation type="submission" date="2022-10" db="EMBL/GenBank/DDBJ databases">
        <title>Culturing micro-colonial fungi from biological soil crusts in the Mojave desert and describing Neophaeococcomyces mojavensis, and introducing the new genera and species Taxawa tesnikishii.</title>
        <authorList>
            <person name="Kurbessoian T."/>
            <person name="Stajich J.E."/>
        </authorList>
    </citation>
    <scope>NUCLEOTIDE SEQUENCE</scope>
    <source>
        <strain evidence="2">TK_41</strain>
    </source>
</reference>
<feature type="compositionally biased region" description="Basic and acidic residues" evidence="1">
    <location>
        <begin position="16"/>
        <end position="28"/>
    </location>
</feature>
<sequence length="533" mass="60359">MPSPPSIFIEYAAEGRSARDKELLDSKARAHAARWANQKAPPQRRSPQGAKADTVRVSPKDRAVVAAPDRSGHRQFLPQSAVSEPAKRRKRRPNLPEQALSTQGSWRFVQEMLGRGVSPLQSYPVQIDSNRIRSIEYFPQLWSRWAADVIPNRTEREAATNMAVTNIVQRCLTDELHMIAFISYVLQRAPAANVSKVFLLQTAGKALSELRSRIESGNASIEEVVWPIIFLAHYELFGSQSVWAGRAHLKAVVDLGGMEYLDEVTKVYIRRMDRGWWSDYPSIFPPLLSPTPRWEKMVTEISDDDFAGSGFVDHAEILGSDLTDTLPFVVDCVRAGVLCKDRVLLGSENEALQYRVIRTSQALMDTLRAMLPAEPVRMACIYPAMIWLQYMTWVMRDLATKASSSVDSYRNVARQAQPNLLRCVEQSSQAHEMLLWAAVVGIVTSRDEATRIRYATRGLNLARNVDVVDLRDSWRRYIWLDVCAIIDYGMICDAFDEAVKQDPLLATQQWERTRRALLSEHRYVARASPEISP</sequence>
<evidence type="ECO:0000313" key="2">
    <source>
        <dbReference type="EMBL" id="KAJ9617176.1"/>
    </source>
</evidence>
<accession>A0AA38XPP3</accession>
<dbReference type="EMBL" id="JAPDRK010000001">
    <property type="protein sequence ID" value="KAJ9617176.1"/>
    <property type="molecule type" value="Genomic_DNA"/>
</dbReference>
<dbReference type="Proteomes" id="UP001172673">
    <property type="component" value="Unassembled WGS sequence"/>
</dbReference>
<organism evidence="2 3">
    <name type="scientific">Cladophialophora chaetospira</name>
    <dbReference type="NCBI Taxonomy" id="386627"/>
    <lineage>
        <taxon>Eukaryota</taxon>
        <taxon>Fungi</taxon>
        <taxon>Dikarya</taxon>
        <taxon>Ascomycota</taxon>
        <taxon>Pezizomycotina</taxon>
        <taxon>Eurotiomycetes</taxon>
        <taxon>Chaetothyriomycetidae</taxon>
        <taxon>Chaetothyriales</taxon>
        <taxon>Herpotrichiellaceae</taxon>
        <taxon>Cladophialophora</taxon>
    </lineage>
</organism>
<comment type="caution">
    <text evidence="2">The sequence shown here is derived from an EMBL/GenBank/DDBJ whole genome shotgun (WGS) entry which is preliminary data.</text>
</comment>
<name>A0AA38XPP3_9EURO</name>
<dbReference type="AlphaFoldDB" id="A0AA38XPP3"/>